<dbReference type="EMBL" id="ABXB03000003">
    <property type="protein sequence ID" value="EFA22828.1"/>
    <property type="molecule type" value="Genomic_DNA"/>
</dbReference>
<dbReference type="AlphaFoldDB" id="D1NVH6"/>
<comment type="caution">
    <text evidence="1">The sequence shown here is derived from an EMBL/GenBank/DDBJ whole genome shotgun (WGS) entry which is preliminary data.</text>
</comment>
<gene>
    <name evidence="1" type="ORF">BIFGAL_03866</name>
</gene>
<organism evidence="1 2">
    <name type="scientific">Bifidobacterium gallicum DSM 20093 = LMG 11596</name>
    <dbReference type="NCBI Taxonomy" id="561180"/>
    <lineage>
        <taxon>Bacteria</taxon>
        <taxon>Bacillati</taxon>
        <taxon>Actinomycetota</taxon>
        <taxon>Actinomycetes</taxon>
        <taxon>Bifidobacteriales</taxon>
        <taxon>Bifidobacteriaceae</taxon>
        <taxon>Bifidobacterium</taxon>
    </lineage>
</organism>
<sequence>MVSGRYTRSISTERKRIFPYQCGQANYIAEPQTVPFLTGVVSGIAFFVPKLRLS</sequence>
<evidence type="ECO:0000313" key="2">
    <source>
        <dbReference type="Proteomes" id="UP000003656"/>
    </source>
</evidence>
<protein>
    <submittedName>
        <fullName evidence="1">Uncharacterized protein</fullName>
    </submittedName>
</protein>
<evidence type="ECO:0000313" key="1">
    <source>
        <dbReference type="EMBL" id="EFA22828.1"/>
    </source>
</evidence>
<proteinExistence type="predicted"/>
<dbReference type="Proteomes" id="UP000003656">
    <property type="component" value="Unassembled WGS sequence"/>
</dbReference>
<accession>D1NVH6</accession>
<reference evidence="1 2" key="1">
    <citation type="submission" date="2009-11" db="EMBL/GenBank/DDBJ databases">
        <authorList>
            <person name="Weinstock G."/>
            <person name="Sodergren E."/>
            <person name="Clifton S."/>
            <person name="Fulton L."/>
            <person name="Fulton B."/>
            <person name="Courtney L."/>
            <person name="Fronick C."/>
            <person name="Harrison M."/>
            <person name="Strong C."/>
            <person name="Farmer C."/>
            <person name="Delahaunty K."/>
            <person name="Markovic C."/>
            <person name="Hall O."/>
            <person name="Minx P."/>
            <person name="Tomlinson C."/>
            <person name="Mitreva M."/>
            <person name="Nelson J."/>
            <person name="Hou S."/>
            <person name="Wollam A."/>
            <person name="Pepin K.H."/>
            <person name="Johnson M."/>
            <person name="Bhonagiri V."/>
            <person name="Nash W.E."/>
            <person name="Warren W."/>
            <person name="Chinwalla A."/>
            <person name="Mardis E.R."/>
            <person name="Wilson R.K."/>
        </authorList>
    </citation>
    <scope>NUCLEOTIDE SEQUENCE [LARGE SCALE GENOMIC DNA]</scope>
    <source>
        <strain evidence="1 2">DSM 20093</strain>
    </source>
</reference>
<name>D1NVH6_9BIFI</name>